<keyword evidence="3" id="KW-1185">Reference proteome</keyword>
<dbReference type="Pfam" id="PF11939">
    <property type="entry name" value="NiFe-hyd_HybE"/>
    <property type="match status" value="1"/>
</dbReference>
<proteinExistence type="inferred from homology"/>
<dbReference type="Gene3D" id="3.30.1460.40">
    <property type="entry name" value="[NiFe]-hydrogenase assembly chaperone, HybE"/>
    <property type="match status" value="1"/>
</dbReference>
<dbReference type="RefSeq" id="WP_236501950.1">
    <property type="nucleotide sequence ID" value="NZ_CP091244.1"/>
</dbReference>
<dbReference type="Proteomes" id="UP001054801">
    <property type="component" value="Chromosome"/>
</dbReference>
<accession>A0ABY3T655</accession>
<evidence type="ECO:0000313" key="2">
    <source>
        <dbReference type="EMBL" id="UJS26549.1"/>
    </source>
</evidence>
<reference evidence="2" key="1">
    <citation type="journal article" date="2022" name="Microorganisms">
        <title>Two New Species of Filamentous Sulfur Bacteria of the Genus Thiothrix, Thiothrix winogradskyi sp. nov. and 'Candidatus Thiothrix sulfatifontis' sp. nov.</title>
        <authorList>
            <person name="Ravin N.V."/>
            <person name="Rossetti S."/>
            <person name="Beletsky A.V."/>
            <person name="Kadnikov V.V."/>
            <person name="Rudenko T.S."/>
            <person name="Smolyakov D.D."/>
            <person name="Moskvitina M.I."/>
            <person name="Gureeva M.V."/>
            <person name="Mardanov A.V."/>
            <person name="Grabovich M.Y."/>
        </authorList>
    </citation>
    <scope>NUCLEOTIDE SEQUENCE</scope>
    <source>
        <strain evidence="2">CT3</strain>
    </source>
</reference>
<evidence type="ECO:0000256" key="1">
    <source>
        <dbReference type="ARBA" id="ARBA00006532"/>
    </source>
</evidence>
<organism evidence="2 3">
    <name type="scientific">Thiothrix winogradskyi</name>
    <dbReference type="NCBI Taxonomy" id="96472"/>
    <lineage>
        <taxon>Bacteria</taxon>
        <taxon>Pseudomonadati</taxon>
        <taxon>Pseudomonadota</taxon>
        <taxon>Gammaproteobacteria</taxon>
        <taxon>Thiotrichales</taxon>
        <taxon>Thiotrichaceae</taxon>
        <taxon>Thiothrix</taxon>
    </lineage>
</organism>
<protein>
    <submittedName>
        <fullName evidence="2">[NiFe]-hydrogenase assembly chaperone HybE</fullName>
    </submittedName>
</protein>
<gene>
    <name evidence="2" type="primary">hybE</name>
    <name evidence="2" type="ORF">L2Y54_11025</name>
</gene>
<dbReference type="InterPro" id="IPR023994">
    <property type="entry name" value="NiFe-hyd_HybE"/>
</dbReference>
<evidence type="ECO:0000313" key="3">
    <source>
        <dbReference type="Proteomes" id="UP001054801"/>
    </source>
</evidence>
<comment type="similarity">
    <text evidence="1">Belongs to the HupJ family.</text>
</comment>
<dbReference type="EMBL" id="CP091244">
    <property type="protein sequence ID" value="UJS26549.1"/>
    <property type="molecule type" value="Genomic_DNA"/>
</dbReference>
<dbReference type="NCBIfam" id="TIGR03993">
    <property type="entry name" value="hydrog_HybE"/>
    <property type="match status" value="1"/>
</dbReference>
<dbReference type="InterPro" id="IPR038530">
    <property type="entry name" value="NiFe-hyd_HybE_sf"/>
</dbReference>
<name>A0ABY3T655_9GAMM</name>
<sequence length="146" mass="16162">MSLPDPRIALLEAHFREVEMTRMRDVPILNPALQVEAVGFQSIESGCLGVLITPWFMNLVWLPSVERGADMPDSPLLALPSGEYECQPNHALSVGKFYTCSLFSPVLQFEDQATAVLTAQEVMKLLLGVPPSANVSRRDFLRGKFS</sequence>